<evidence type="ECO:0000313" key="2">
    <source>
        <dbReference type="Proteomes" id="UP001172721"/>
    </source>
</evidence>
<evidence type="ECO:0000313" key="1">
    <source>
        <dbReference type="EMBL" id="MDN4525314.1"/>
    </source>
</evidence>
<sequence length="126" mass="14352">MAKEVGSNFNRDFRNTINENVAEQNQLKQSTEKNTLDQQELEGKQVEMESLLLEYLSTQKNIQTQVNNLVLSGDSSIEAAQARSRTERNRTVTNHDTLKARLDATDQDIFNLLERLERLERLSGGG</sequence>
<dbReference type="Proteomes" id="UP001172721">
    <property type="component" value="Unassembled WGS sequence"/>
</dbReference>
<protein>
    <submittedName>
        <fullName evidence="1">Uncharacterized protein</fullName>
    </submittedName>
</protein>
<organism evidence="1 2">
    <name type="scientific">Fictibacillus fluitans</name>
    <dbReference type="NCBI Taxonomy" id="3058422"/>
    <lineage>
        <taxon>Bacteria</taxon>
        <taxon>Bacillati</taxon>
        <taxon>Bacillota</taxon>
        <taxon>Bacilli</taxon>
        <taxon>Bacillales</taxon>
        <taxon>Fictibacillaceae</taxon>
        <taxon>Fictibacillus</taxon>
    </lineage>
</organism>
<keyword evidence="2" id="KW-1185">Reference proteome</keyword>
<accession>A0ABT8HX01</accession>
<comment type="caution">
    <text evidence="1">The sequence shown here is derived from an EMBL/GenBank/DDBJ whole genome shotgun (WGS) entry which is preliminary data.</text>
</comment>
<gene>
    <name evidence="1" type="ORF">QYB97_12545</name>
</gene>
<proteinExistence type="predicted"/>
<name>A0ABT8HX01_9BACL</name>
<reference evidence="1" key="1">
    <citation type="submission" date="2023-07" db="EMBL/GenBank/DDBJ databases">
        <title>Fictibacillus sp. isolated from freshwater pond.</title>
        <authorList>
            <person name="Kirdat K."/>
            <person name="Bhat A."/>
            <person name="Mourya A."/>
            <person name="Yadav A."/>
        </authorList>
    </citation>
    <scope>NUCLEOTIDE SEQUENCE</scope>
    <source>
        <strain evidence="1">NE201</strain>
    </source>
</reference>
<dbReference type="EMBL" id="JAUHTR010000006">
    <property type="protein sequence ID" value="MDN4525314.1"/>
    <property type="molecule type" value="Genomic_DNA"/>
</dbReference>
<dbReference type="RefSeq" id="WP_301166354.1">
    <property type="nucleotide sequence ID" value="NZ_JAUHTR010000006.1"/>
</dbReference>